<dbReference type="EMBL" id="JAGPYM010000092">
    <property type="protein sequence ID" value="KAH6867711.1"/>
    <property type="molecule type" value="Genomic_DNA"/>
</dbReference>
<organism evidence="1 2">
    <name type="scientific">Thelonectria olida</name>
    <dbReference type="NCBI Taxonomy" id="1576542"/>
    <lineage>
        <taxon>Eukaryota</taxon>
        <taxon>Fungi</taxon>
        <taxon>Dikarya</taxon>
        <taxon>Ascomycota</taxon>
        <taxon>Pezizomycotina</taxon>
        <taxon>Sordariomycetes</taxon>
        <taxon>Hypocreomycetidae</taxon>
        <taxon>Hypocreales</taxon>
        <taxon>Nectriaceae</taxon>
        <taxon>Thelonectria</taxon>
    </lineage>
</organism>
<comment type="caution">
    <text evidence="1">The sequence shown here is derived from an EMBL/GenBank/DDBJ whole genome shotgun (WGS) entry which is preliminary data.</text>
</comment>
<gene>
    <name evidence="1" type="ORF">B0T10DRAFT_467712</name>
</gene>
<keyword evidence="2" id="KW-1185">Reference proteome</keyword>
<sequence length="163" mass="18767">MELFANTFVLDKRHEISLYLGGFYHFSPSIEPFLKMTKETSSTSSSTARKGAPLPAVEFESTLRYVNIPVPPFPQVDINSHFIPARVEVKLVLDWLRDSKRVPGIYELRIRDSLYLPHKEEVISQCLGEFDVEVLDWMRVDMSIKPLLDTYGLLKKLTLYVST</sequence>
<dbReference type="Proteomes" id="UP000777438">
    <property type="component" value="Unassembled WGS sequence"/>
</dbReference>
<name>A0A9P8VQF5_9HYPO</name>
<evidence type="ECO:0000313" key="2">
    <source>
        <dbReference type="Proteomes" id="UP000777438"/>
    </source>
</evidence>
<proteinExistence type="predicted"/>
<accession>A0A9P8VQF5</accession>
<reference evidence="1 2" key="1">
    <citation type="journal article" date="2021" name="Nat. Commun.">
        <title>Genetic determinants of endophytism in the Arabidopsis root mycobiome.</title>
        <authorList>
            <person name="Mesny F."/>
            <person name="Miyauchi S."/>
            <person name="Thiergart T."/>
            <person name="Pickel B."/>
            <person name="Atanasova L."/>
            <person name="Karlsson M."/>
            <person name="Huettel B."/>
            <person name="Barry K.W."/>
            <person name="Haridas S."/>
            <person name="Chen C."/>
            <person name="Bauer D."/>
            <person name="Andreopoulos W."/>
            <person name="Pangilinan J."/>
            <person name="LaButti K."/>
            <person name="Riley R."/>
            <person name="Lipzen A."/>
            <person name="Clum A."/>
            <person name="Drula E."/>
            <person name="Henrissat B."/>
            <person name="Kohler A."/>
            <person name="Grigoriev I.V."/>
            <person name="Martin F.M."/>
            <person name="Hacquard S."/>
        </authorList>
    </citation>
    <scope>NUCLEOTIDE SEQUENCE [LARGE SCALE GENOMIC DNA]</scope>
    <source>
        <strain evidence="1 2">MPI-CAGE-CH-0241</strain>
    </source>
</reference>
<dbReference type="OrthoDB" id="5047013at2759"/>
<dbReference type="AlphaFoldDB" id="A0A9P8VQF5"/>
<protein>
    <submittedName>
        <fullName evidence="1">Uncharacterized protein</fullName>
    </submittedName>
</protein>
<evidence type="ECO:0000313" key="1">
    <source>
        <dbReference type="EMBL" id="KAH6867711.1"/>
    </source>
</evidence>